<dbReference type="GO" id="GO:0016853">
    <property type="term" value="F:isomerase activity"/>
    <property type="evidence" value="ECO:0007669"/>
    <property type="project" value="UniProtKB-KW"/>
</dbReference>
<evidence type="ECO:0000313" key="3">
    <source>
        <dbReference type="Proteomes" id="UP000620124"/>
    </source>
</evidence>
<name>A0A8H6YP77_9AGAR</name>
<sequence>MALCGPLLNESVAFQPSLLLNDSSQLRAEIHALLRSNTLPEDTACFRRVIHEAPSELARYDTEIDRVKSILDGLTSDRATLAACADTCRSVFAPVRRLPSELLVEIFEACAPLSAVEVNDTDTAAEELDRLNMRYLLQLSQVCSYWRVIAMRTTRLWSWVTADTTLWTDSILSQTGYLDRLETCLERGGTHPLTLNVIVKIDHPDERQILEALVKQAPRWRDIYLCCQLESFASVITDNNNENGEQLPLLERLHICAHGQSGIDINFFEGASRLKDVVFDGRVSGIPSLPWSQLQYFRYRDDLGGPKDVFVALSLLGRLPAGTKFSLSLNIADTELTDLPPIVSDVSDFGLGLMVNTDGDQATEALGKVLKALTLPHLKVIDFERDWYKPAPHWNNIEFLAFASRSSFHTNLTELGIHIVISDEELLQCLAALPLLTDLGISDCSGRKQNILITDNLLRRLTWSADSNEGCLVPKLHYIFLTSLFKFSDDAFLDFVLSRLAPGRTNATDKRPEPFQARGLVV</sequence>
<organism evidence="2 3">
    <name type="scientific">Mycena venus</name>
    <dbReference type="NCBI Taxonomy" id="2733690"/>
    <lineage>
        <taxon>Eukaryota</taxon>
        <taxon>Fungi</taxon>
        <taxon>Dikarya</taxon>
        <taxon>Basidiomycota</taxon>
        <taxon>Agaricomycotina</taxon>
        <taxon>Agaricomycetes</taxon>
        <taxon>Agaricomycetidae</taxon>
        <taxon>Agaricales</taxon>
        <taxon>Marasmiineae</taxon>
        <taxon>Mycenaceae</taxon>
        <taxon>Mycena</taxon>
    </lineage>
</organism>
<accession>A0A8H6YP77</accession>
<comment type="caution">
    <text evidence="2">The sequence shown here is derived from an EMBL/GenBank/DDBJ whole genome shotgun (WGS) entry which is preliminary data.</text>
</comment>
<gene>
    <name evidence="2" type="ORF">MVEN_00610000</name>
</gene>
<dbReference type="Gene3D" id="1.20.1280.50">
    <property type="match status" value="1"/>
</dbReference>
<dbReference type="EMBL" id="JACAZI010000004">
    <property type="protein sequence ID" value="KAF7362612.1"/>
    <property type="molecule type" value="Genomic_DNA"/>
</dbReference>
<dbReference type="OrthoDB" id="3365698at2759"/>
<keyword evidence="3" id="KW-1185">Reference proteome</keyword>
<feature type="domain" description="F-box" evidence="1">
    <location>
        <begin position="96"/>
        <end position="159"/>
    </location>
</feature>
<proteinExistence type="predicted"/>
<protein>
    <submittedName>
        <fullName evidence="2">3-beta hydroxysteroid dehydrogenase isomerase family</fullName>
    </submittedName>
</protein>
<evidence type="ECO:0000259" key="1">
    <source>
        <dbReference type="Pfam" id="PF12937"/>
    </source>
</evidence>
<dbReference type="Proteomes" id="UP000620124">
    <property type="component" value="Unassembled WGS sequence"/>
</dbReference>
<dbReference type="InterPro" id="IPR001810">
    <property type="entry name" value="F-box_dom"/>
</dbReference>
<evidence type="ECO:0000313" key="2">
    <source>
        <dbReference type="EMBL" id="KAF7362612.1"/>
    </source>
</evidence>
<dbReference type="Pfam" id="PF12937">
    <property type="entry name" value="F-box-like"/>
    <property type="match status" value="1"/>
</dbReference>
<reference evidence="2" key="1">
    <citation type="submission" date="2020-05" db="EMBL/GenBank/DDBJ databases">
        <title>Mycena genomes resolve the evolution of fungal bioluminescence.</title>
        <authorList>
            <person name="Tsai I.J."/>
        </authorList>
    </citation>
    <scope>NUCLEOTIDE SEQUENCE</scope>
    <source>
        <strain evidence="2">CCC161011</strain>
    </source>
</reference>
<dbReference type="AlphaFoldDB" id="A0A8H6YP77"/>
<keyword evidence="2" id="KW-0413">Isomerase</keyword>